<evidence type="ECO:0000313" key="1">
    <source>
        <dbReference type="EMBL" id="EIT83731.1"/>
    </source>
</evidence>
<keyword evidence="2" id="KW-1185">Reference proteome</keyword>
<dbReference type="EMBL" id="AKKV01000051">
    <property type="protein sequence ID" value="EIT83731.1"/>
    <property type="molecule type" value="Genomic_DNA"/>
</dbReference>
<dbReference type="AlphaFoldDB" id="I8IW66"/>
<evidence type="ECO:0000313" key="2">
    <source>
        <dbReference type="Proteomes" id="UP000004080"/>
    </source>
</evidence>
<organism evidence="1 2">
    <name type="scientific">Fictibacillus macauensis ZFHKF-1</name>
    <dbReference type="NCBI Taxonomy" id="1196324"/>
    <lineage>
        <taxon>Bacteria</taxon>
        <taxon>Bacillati</taxon>
        <taxon>Bacillota</taxon>
        <taxon>Bacilli</taxon>
        <taxon>Bacillales</taxon>
        <taxon>Fictibacillaceae</taxon>
        <taxon>Fictibacillus</taxon>
    </lineage>
</organism>
<proteinExistence type="predicted"/>
<accession>I8IW66</accession>
<sequence>MEKGTFARYMNKTFRVSIRGDDCIRLISEDQADVNNGFKKHIYPSYYKDRDRLPKLYIKEVKKADLDELYEVDYKAKYNGTIFNLHFNEANT</sequence>
<feature type="non-terminal residue" evidence="1">
    <location>
        <position position="92"/>
    </location>
</feature>
<comment type="caution">
    <text evidence="1">The sequence shown here is derived from an EMBL/GenBank/DDBJ whole genome shotgun (WGS) entry which is preliminary data.</text>
</comment>
<reference evidence="1 2" key="1">
    <citation type="journal article" date="2012" name="J. Bacteriol.">
        <title>Genome of Bacillus macauensis ZFHKF-1, a Long-Chain-Forming Bacterium.</title>
        <authorList>
            <person name="Cai L."/>
            <person name="Zhang T."/>
        </authorList>
    </citation>
    <scope>NUCLEOTIDE SEQUENCE [LARGE SCALE GENOMIC DNA]</scope>
    <source>
        <strain evidence="1 2">ZFHKF-1</strain>
    </source>
</reference>
<name>I8IW66_9BACL</name>
<dbReference type="Proteomes" id="UP000004080">
    <property type="component" value="Unassembled WGS sequence"/>
</dbReference>
<gene>
    <name evidence="1" type="ORF">A374_18965</name>
</gene>
<protein>
    <submittedName>
        <fullName evidence="1">Uncharacterized protein</fullName>
    </submittedName>
</protein>